<reference evidence="2 3" key="1">
    <citation type="journal article" date="2018" name="Nat. Ecol. Evol.">
        <title>Shark genomes provide insights into elasmobranch evolution and the origin of vertebrates.</title>
        <authorList>
            <person name="Hara Y"/>
            <person name="Yamaguchi K"/>
            <person name="Onimaru K"/>
            <person name="Kadota M"/>
            <person name="Koyanagi M"/>
            <person name="Keeley SD"/>
            <person name="Tatsumi K"/>
            <person name="Tanaka K"/>
            <person name="Motone F"/>
            <person name="Kageyama Y"/>
            <person name="Nozu R"/>
            <person name="Adachi N"/>
            <person name="Nishimura O"/>
            <person name="Nakagawa R"/>
            <person name="Tanegashima C"/>
            <person name="Kiyatake I"/>
            <person name="Matsumoto R"/>
            <person name="Murakumo K"/>
            <person name="Nishida K"/>
            <person name="Terakita A"/>
            <person name="Kuratani S"/>
            <person name="Sato K"/>
            <person name="Hyodo S Kuraku.S."/>
        </authorList>
    </citation>
    <scope>NUCLEOTIDE SEQUENCE [LARGE SCALE GENOMIC DNA]</scope>
</reference>
<name>A0A401NHA5_SCYTO</name>
<comment type="caution">
    <text evidence="2">The sequence shown here is derived from an EMBL/GenBank/DDBJ whole genome shotgun (WGS) entry which is preliminary data.</text>
</comment>
<organism evidence="2 3">
    <name type="scientific">Scyliorhinus torazame</name>
    <name type="common">Cloudy catshark</name>
    <name type="synonym">Catulus torazame</name>
    <dbReference type="NCBI Taxonomy" id="75743"/>
    <lineage>
        <taxon>Eukaryota</taxon>
        <taxon>Metazoa</taxon>
        <taxon>Chordata</taxon>
        <taxon>Craniata</taxon>
        <taxon>Vertebrata</taxon>
        <taxon>Chondrichthyes</taxon>
        <taxon>Elasmobranchii</taxon>
        <taxon>Galeomorphii</taxon>
        <taxon>Galeoidea</taxon>
        <taxon>Carcharhiniformes</taxon>
        <taxon>Scyliorhinidae</taxon>
        <taxon>Scyliorhinus</taxon>
    </lineage>
</organism>
<dbReference type="AlphaFoldDB" id="A0A401NHA5"/>
<proteinExistence type="predicted"/>
<keyword evidence="3" id="KW-1185">Reference proteome</keyword>
<sequence length="78" mass="8482">MMVGEITHTYCTHVSRSMLTQNSELELGFPFSGLVGAGTGFGICLGAQHRSRVPAETCGSRPERPADSPSLKVRLYKR</sequence>
<dbReference type="Proteomes" id="UP000288216">
    <property type="component" value="Unassembled WGS sequence"/>
</dbReference>
<dbReference type="EMBL" id="BFAA01003652">
    <property type="protein sequence ID" value="GCB60251.1"/>
    <property type="molecule type" value="Genomic_DNA"/>
</dbReference>
<evidence type="ECO:0000313" key="2">
    <source>
        <dbReference type="EMBL" id="GCB60251.1"/>
    </source>
</evidence>
<evidence type="ECO:0000313" key="3">
    <source>
        <dbReference type="Proteomes" id="UP000288216"/>
    </source>
</evidence>
<gene>
    <name evidence="2" type="ORF">scyTo_0009143</name>
</gene>
<protein>
    <submittedName>
        <fullName evidence="2">Uncharacterized protein</fullName>
    </submittedName>
</protein>
<accession>A0A401NHA5</accession>
<feature type="region of interest" description="Disordered" evidence="1">
    <location>
        <begin position="54"/>
        <end position="78"/>
    </location>
</feature>
<evidence type="ECO:0000256" key="1">
    <source>
        <dbReference type="SAM" id="MobiDB-lite"/>
    </source>
</evidence>